<dbReference type="SUPFAM" id="SSF56601">
    <property type="entry name" value="beta-lactamase/transpeptidase-like"/>
    <property type="match status" value="1"/>
</dbReference>
<evidence type="ECO:0000256" key="6">
    <source>
        <dbReference type="ARBA" id="ARBA00022824"/>
    </source>
</evidence>
<organism evidence="13 14">
    <name type="scientific">Macrophomina phaseolina</name>
    <dbReference type="NCBI Taxonomy" id="35725"/>
    <lineage>
        <taxon>Eukaryota</taxon>
        <taxon>Fungi</taxon>
        <taxon>Dikarya</taxon>
        <taxon>Ascomycota</taxon>
        <taxon>Pezizomycotina</taxon>
        <taxon>Dothideomycetes</taxon>
        <taxon>Dothideomycetes incertae sedis</taxon>
        <taxon>Botryosphaeriales</taxon>
        <taxon>Botryosphaeriaceae</taxon>
        <taxon>Macrophomina</taxon>
    </lineage>
</organism>
<proteinExistence type="inferred from homology"/>
<feature type="domain" description="Beta-lactamase-related" evidence="12">
    <location>
        <begin position="584"/>
        <end position="957"/>
    </location>
</feature>
<evidence type="ECO:0000256" key="5">
    <source>
        <dbReference type="ARBA" id="ARBA00022692"/>
    </source>
</evidence>
<evidence type="ECO:0000256" key="3">
    <source>
        <dbReference type="ARBA" id="ARBA00005316"/>
    </source>
</evidence>
<dbReference type="Pfam" id="PF10510">
    <property type="entry name" value="PIG-S"/>
    <property type="match status" value="1"/>
</dbReference>
<dbReference type="Proteomes" id="UP000774617">
    <property type="component" value="Unassembled WGS sequence"/>
</dbReference>
<feature type="region of interest" description="Disordered" evidence="10">
    <location>
        <begin position="1"/>
        <end position="32"/>
    </location>
</feature>
<keyword evidence="7 11" id="KW-1133">Transmembrane helix</keyword>
<evidence type="ECO:0000313" key="14">
    <source>
        <dbReference type="Proteomes" id="UP000774617"/>
    </source>
</evidence>
<dbReference type="InterPro" id="IPR001466">
    <property type="entry name" value="Beta-lactam-related"/>
</dbReference>
<comment type="pathway">
    <text evidence="2">Glycolipid biosynthesis; glycosylphosphatidylinositol-anchor biosynthesis.</text>
</comment>
<evidence type="ECO:0000256" key="7">
    <source>
        <dbReference type="ARBA" id="ARBA00022989"/>
    </source>
</evidence>
<dbReference type="Gene3D" id="3.40.710.10">
    <property type="entry name" value="DD-peptidase/beta-lactamase superfamily"/>
    <property type="match status" value="1"/>
</dbReference>
<evidence type="ECO:0000313" key="13">
    <source>
        <dbReference type="EMBL" id="KAH7058662.1"/>
    </source>
</evidence>
<evidence type="ECO:0000259" key="12">
    <source>
        <dbReference type="Pfam" id="PF00144"/>
    </source>
</evidence>
<dbReference type="PANTHER" id="PTHR21072:SF13">
    <property type="entry name" value="GPI TRANSAMIDASE COMPONENT PIG-S"/>
    <property type="match status" value="1"/>
</dbReference>
<dbReference type="InterPro" id="IPR012338">
    <property type="entry name" value="Beta-lactam/transpept-like"/>
</dbReference>
<name>A0ABQ8GJS5_9PEZI</name>
<feature type="transmembrane region" description="Helical" evidence="11">
    <location>
        <begin position="39"/>
        <end position="57"/>
    </location>
</feature>
<evidence type="ECO:0000256" key="11">
    <source>
        <dbReference type="SAM" id="Phobius"/>
    </source>
</evidence>
<evidence type="ECO:0000256" key="4">
    <source>
        <dbReference type="ARBA" id="ARBA00022502"/>
    </source>
</evidence>
<evidence type="ECO:0000256" key="8">
    <source>
        <dbReference type="ARBA" id="ARBA00023136"/>
    </source>
</evidence>
<comment type="similarity">
    <text evidence="3">Belongs to the PIGS family.</text>
</comment>
<gene>
    <name evidence="13" type="ORF">B0J12DRAFT_708658</name>
</gene>
<keyword evidence="4" id="KW-0337">GPI-anchor biosynthesis</keyword>
<dbReference type="EMBL" id="JAGTJR010000006">
    <property type="protein sequence ID" value="KAH7058662.1"/>
    <property type="molecule type" value="Genomic_DNA"/>
</dbReference>
<keyword evidence="5 11" id="KW-0812">Transmembrane</keyword>
<keyword evidence="6" id="KW-0256">Endoplasmic reticulum</keyword>
<sequence>MSQQDSAKLDVAPESAVDAVNNVAPPPPESPQSITTRRLVILSFWAIAILLGLPLWFKTTTIYRARLPLEQMLDWADGKTCRPVFPLRIAIDAQTLPEQDVHHLLRTTQHALDDLNDFSAHHLRLTQPASPTDPDIALTLNLIPAQDGPTPRAELRSYEPILDVYYTQNQIPSPSSTSSPLATFLANELQSIFAEEQAALAYLLSGTGMGNMARMKSLSAETIAALERQKTRSFKYAPTYHLTFSLFTPGSAPSAWEIEAALGEYIAPLLHSLSSISNFTIDTQVQLYATFAPSIRDPEFDAEKNAWTLRKEDLTGFINAAEWPLSPSIGAGPTVNFVLYVPAENQSPMVVKENGGNSWLVPQWGGVLILNPSETSSKNRANPSSLDREALRPAMLTFSNQLLSLLGMPQSPDSLPLRITTLTRIRAASLLFSASSTLGSLARLTQALPSIAIPDNVAISVEQTIAHLHAACDDLREGRFHSALEHARLAEAGAEKAFFERSMVGQVYFPDEHKVAVYLPLLGPVAVPLIMAALKELKGIAARRNPAVPNCGLYCRHPASCRPSTNMPVSAQSQATIESTLDGVTSKGSIPGLVFVAVDKNGDIVASHCSGKVGATGSKPTSLDTVFWIASCTKMITGIACMQLVEQGKINLEDSSALYKVIPELKDKKVLQDDGTLVPKKNEITLRMLLDHTAGFGYTFFNTKLRDWSRPLGFDEFSGDARDILDAPLVNQPGETWEYGTNIDWAGLVVERISGLSLNDYFCKNIFEPLGLKNVSMFPTEEMLKNLTYFHYKHSDGHVTEEDHCLRRSLQARTPEERARIINSGGAGCFAKPAEYVQILATLLNNGTSPKTGATILSPQTVDKMFNNSIPQWPDFARSGIPASKSYQTNPIPELYQEPGNPPQGWGLTFMLTNLDGKGQAWRGKNTAHWAGIANLFYWVDREKGLAGMIASQIMPFADLDVIVPWVTCEKAVYDGLGK</sequence>
<evidence type="ECO:0000256" key="10">
    <source>
        <dbReference type="SAM" id="MobiDB-lite"/>
    </source>
</evidence>
<keyword evidence="9" id="KW-0325">Glycoprotein</keyword>
<keyword evidence="14" id="KW-1185">Reference proteome</keyword>
<evidence type="ECO:0000256" key="2">
    <source>
        <dbReference type="ARBA" id="ARBA00004687"/>
    </source>
</evidence>
<evidence type="ECO:0000256" key="1">
    <source>
        <dbReference type="ARBA" id="ARBA00004477"/>
    </source>
</evidence>
<reference evidence="13 14" key="1">
    <citation type="journal article" date="2021" name="Nat. Commun.">
        <title>Genetic determinants of endophytism in the Arabidopsis root mycobiome.</title>
        <authorList>
            <person name="Mesny F."/>
            <person name="Miyauchi S."/>
            <person name="Thiergart T."/>
            <person name="Pickel B."/>
            <person name="Atanasova L."/>
            <person name="Karlsson M."/>
            <person name="Huettel B."/>
            <person name="Barry K.W."/>
            <person name="Haridas S."/>
            <person name="Chen C."/>
            <person name="Bauer D."/>
            <person name="Andreopoulos W."/>
            <person name="Pangilinan J."/>
            <person name="LaButti K."/>
            <person name="Riley R."/>
            <person name="Lipzen A."/>
            <person name="Clum A."/>
            <person name="Drula E."/>
            <person name="Henrissat B."/>
            <person name="Kohler A."/>
            <person name="Grigoriev I.V."/>
            <person name="Martin F.M."/>
            <person name="Hacquard S."/>
        </authorList>
    </citation>
    <scope>NUCLEOTIDE SEQUENCE [LARGE SCALE GENOMIC DNA]</scope>
    <source>
        <strain evidence="13 14">MPI-SDFR-AT-0080</strain>
    </source>
</reference>
<protein>
    <submittedName>
        <fullName evidence="13">Phosphatidylinositol-glycan biosynthesis class S protein-domain-containing protein</fullName>
    </submittedName>
</protein>
<accession>A0ABQ8GJS5</accession>
<dbReference type="InterPro" id="IPR019540">
    <property type="entry name" value="PtdIno-glycan_biosynth_class_S"/>
</dbReference>
<dbReference type="Pfam" id="PF00144">
    <property type="entry name" value="Beta-lactamase"/>
    <property type="match status" value="1"/>
</dbReference>
<evidence type="ECO:0000256" key="9">
    <source>
        <dbReference type="ARBA" id="ARBA00023180"/>
    </source>
</evidence>
<dbReference type="PANTHER" id="PTHR21072">
    <property type="entry name" value="GPI TRANSAMIDASE COMPONENT PIG-S"/>
    <property type="match status" value="1"/>
</dbReference>
<comment type="caution">
    <text evidence="13">The sequence shown here is derived from an EMBL/GenBank/DDBJ whole genome shotgun (WGS) entry which is preliminary data.</text>
</comment>
<comment type="subcellular location">
    <subcellularLocation>
        <location evidence="1">Endoplasmic reticulum membrane</location>
        <topology evidence="1">Multi-pass membrane protein</topology>
    </subcellularLocation>
</comment>
<keyword evidence="8 11" id="KW-0472">Membrane</keyword>